<evidence type="ECO:0000256" key="3">
    <source>
        <dbReference type="ARBA" id="ARBA00011881"/>
    </source>
</evidence>
<evidence type="ECO:0000313" key="14">
    <source>
        <dbReference type="EMBL" id="SEH07301.1"/>
    </source>
</evidence>
<protein>
    <recommendedName>
        <fullName evidence="8">Arabinose 5-phosphate isomerase</fullName>
        <shortName evidence="8">API</shortName>
        <ecNumber evidence="8">5.3.1.13</ecNumber>
    </recommendedName>
</protein>
<feature type="domain" description="CBS" evidence="12">
    <location>
        <begin position="207"/>
        <end position="265"/>
    </location>
</feature>
<dbReference type="GO" id="GO:0046872">
    <property type="term" value="F:metal ion binding"/>
    <property type="evidence" value="ECO:0007669"/>
    <property type="project" value="UniProtKB-KW"/>
</dbReference>
<feature type="site" description="Catalytically relevant" evidence="10">
    <location>
        <position position="190"/>
    </location>
</feature>
<organism evidence="14 15">
    <name type="scientific">Candidatus Venteria ishoeyi</name>
    <dbReference type="NCBI Taxonomy" id="1899563"/>
    <lineage>
        <taxon>Bacteria</taxon>
        <taxon>Pseudomonadati</taxon>
        <taxon>Pseudomonadota</taxon>
        <taxon>Gammaproteobacteria</taxon>
        <taxon>Thiotrichales</taxon>
        <taxon>Thiotrichaceae</taxon>
        <taxon>Venteria</taxon>
    </lineage>
</organism>
<evidence type="ECO:0000259" key="12">
    <source>
        <dbReference type="PROSITE" id="PS51371"/>
    </source>
</evidence>
<keyword evidence="15" id="KW-1185">Reference proteome</keyword>
<dbReference type="GO" id="GO:0005975">
    <property type="term" value="P:carbohydrate metabolic process"/>
    <property type="evidence" value="ECO:0007669"/>
    <property type="project" value="InterPro"/>
</dbReference>
<dbReference type="PANTHER" id="PTHR42745:SF1">
    <property type="entry name" value="ARABINOSE 5-PHOSPHATE ISOMERASE KDSD"/>
    <property type="match status" value="1"/>
</dbReference>
<evidence type="ECO:0000256" key="5">
    <source>
        <dbReference type="ARBA" id="ARBA00023122"/>
    </source>
</evidence>
<comment type="catalytic activity">
    <reaction evidence="8">
        <text>D-arabinose 5-phosphate = D-ribulose 5-phosphate</text>
        <dbReference type="Rhea" id="RHEA:23104"/>
        <dbReference type="ChEBI" id="CHEBI:57693"/>
        <dbReference type="ChEBI" id="CHEBI:58121"/>
        <dbReference type="EC" id="5.3.1.13"/>
    </reaction>
</comment>
<dbReference type="GO" id="GO:1901135">
    <property type="term" value="P:carbohydrate derivative metabolic process"/>
    <property type="evidence" value="ECO:0007669"/>
    <property type="project" value="InterPro"/>
</dbReference>
<dbReference type="InterPro" id="IPR046342">
    <property type="entry name" value="CBS_dom_sf"/>
</dbReference>
<dbReference type="EMBL" id="FMSV02000528">
    <property type="protein sequence ID" value="SEH07301.1"/>
    <property type="molecule type" value="Genomic_DNA"/>
</dbReference>
<dbReference type="GO" id="GO:0019146">
    <property type="term" value="F:arabinose-5-phosphate isomerase activity"/>
    <property type="evidence" value="ECO:0007669"/>
    <property type="project" value="UniProtKB-EC"/>
</dbReference>
<dbReference type="InterPro" id="IPR035474">
    <property type="entry name" value="SIS_Kpsf"/>
</dbReference>
<evidence type="ECO:0000256" key="8">
    <source>
        <dbReference type="PIRNR" id="PIRNR004692"/>
    </source>
</evidence>
<feature type="binding site" evidence="9">
    <location>
        <position position="79"/>
    </location>
    <ligand>
        <name>Zn(2+)</name>
        <dbReference type="ChEBI" id="CHEBI:29105"/>
    </ligand>
</feature>
<dbReference type="CDD" id="cd05014">
    <property type="entry name" value="SIS_Kpsf"/>
    <property type="match status" value="1"/>
</dbReference>
<dbReference type="Pfam" id="PF00571">
    <property type="entry name" value="CBS"/>
    <property type="match status" value="2"/>
</dbReference>
<evidence type="ECO:0000313" key="15">
    <source>
        <dbReference type="Proteomes" id="UP000236724"/>
    </source>
</evidence>
<dbReference type="Proteomes" id="UP000236724">
    <property type="component" value="Unassembled WGS sequence"/>
</dbReference>
<dbReference type="PROSITE" id="PS51371">
    <property type="entry name" value="CBS"/>
    <property type="match status" value="2"/>
</dbReference>
<comment type="pathway">
    <text evidence="7">Carbohydrate biosynthesis; 3-deoxy-D-manno-octulosonate biosynthesis; 3-deoxy-D-manno-octulosonate from D-ribulose 5-phosphate: step 1/3.</text>
</comment>
<dbReference type="AlphaFoldDB" id="A0A1H6FD30"/>
<evidence type="ECO:0000256" key="2">
    <source>
        <dbReference type="ARBA" id="ARBA00008165"/>
    </source>
</evidence>
<reference evidence="14 15" key="1">
    <citation type="submission" date="2016-10" db="EMBL/GenBank/DDBJ databases">
        <authorList>
            <person name="de Groot N.N."/>
        </authorList>
    </citation>
    <scope>NUCLEOTIDE SEQUENCE [LARGE SCALE GENOMIC DNA]</scope>
    <source>
        <strain evidence="14">MBHS1</strain>
    </source>
</reference>
<dbReference type="PIRSF" id="PIRSF004692">
    <property type="entry name" value="KdsD_KpsF"/>
    <property type="match status" value="1"/>
</dbReference>
<dbReference type="RefSeq" id="WP_103920962.1">
    <property type="nucleotide sequence ID" value="NZ_FMSV02000528.1"/>
</dbReference>
<sequence length="326" mass="34681">MTETEAKKLCQLGLAVLETETQALAALQNRINHSFVQACDAMLHCDGRIVVIGMGKSGHIGGKIAATLASTGTPAFFVHPGEASHGDLGMITRKDVVLALSNSGETEEILTILPLIRRLQVPLISMTGNPGSTLTKAATVNLDVSVEKEACPLGLAPTASTTAALAMGDALAVALLESRGFSADDFARSHPGGRLGRRLLLHVSDVMHCGDEIPCVHPDTALDSALLEMTRKGLGMTAVVDTRQKVQGIYTDGDLRRTLDADINIHEARVEEVMSHHPRCVQTDNLAVDALSLMQQHHISALLVVDDKQVLTGVLHMHDLLRAGVV</sequence>
<comment type="pathway">
    <text evidence="1">Bacterial outer membrane biogenesis; lipopolysaccharide biosynthesis.</text>
</comment>
<feature type="domain" description="CBS" evidence="12">
    <location>
        <begin position="274"/>
        <end position="326"/>
    </location>
</feature>
<name>A0A1H6FD30_9GAMM</name>
<dbReference type="SMART" id="SM00116">
    <property type="entry name" value="CBS"/>
    <property type="match status" value="2"/>
</dbReference>
<evidence type="ECO:0000256" key="11">
    <source>
        <dbReference type="PROSITE-ProRule" id="PRU00703"/>
    </source>
</evidence>
<dbReference type="Gene3D" id="3.10.580.10">
    <property type="entry name" value="CBS-domain"/>
    <property type="match status" value="1"/>
</dbReference>
<proteinExistence type="inferred from homology"/>
<feature type="site" description="Catalytically relevant" evidence="10">
    <location>
        <position position="149"/>
    </location>
</feature>
<dbReference type="InterPro" id="IPR050986">
    <property type="entry name" value="GutQ/KpsF_isomerases"/>
</dbReference>
<dbReference type="InterPro" id="IPR004800">
    <property type="entry name" value="KdsD/KpsF-type"/>
</dbReference>
<keyword evidence="9" id="KW-0479">Metal-binding</keyword>
<accession>A0A1H6FD30</accession>
<dbReference type="Gene3D" id="3.40.50.10490">
    <property type="entry name" value="Glucose-6-phosphate isomerase like protein, domain 1"/>
    <property type="match status" value="1"/>
</dbReference>
<dbReference type="InterPro" id="IPR046348">
    <property type="entry name" value="SIS_dom_sf"/>
</dbReference>
<keyword evidence="6 8" id="KW-0413">Isomerase</keyword>
<dbReference type="SUPFAM" id="SSF53697">
    <property type="entry name" value="SIS domain"/>
    <property type="match status" value="1"/>
</dbReference>
<dbReference type="Pfam" id="PF01380">
    <property type="entry name" value="SIS"/>
    <property type="match status" value="1"/>
</dbReference>
<dbReference type="PROSITE" id="PS51464">
    <property type="entry name" value="SIS"/>
    <property type="match status" value="1"/>
</dbReference>
<evidence type="ECO:0000256" key="10">
    <source>
        <dbReference type="PIRSR" id="PIRSR004692-3"/>
    </source>
</evidence>
<dbReference type="OrthoDB" id="9762536at2"/>
<dbReference type="CDD" id="cd04604">
    <property type="entry name" value="CBS_pair_SIS_assoc"/>
    <property type="match status" value="1"/>
</dbReference>
<comment type="similarity">
    <text evidence="2 8">Belongs to the SIS family. GutQ/KpsF subfamily.</text>
</comment>
<feature type="site" description="Catalytically relevant" evidence="10">
    <location>
        <position position="56"/>
    </location>
</feature>
<evidence type="ECO:0000259" key="13">
    <source>
        <dbReference type="PROSITE" id="PS51464"/>
    </source>
</evidence>
<evidence type="ECO:0000256" key="9">
    <source>
        <dbReference type="PIRSR" id="PIRSR004692-2"/>
    </source>
</evidence>
<keyword evidence="9" id="KW-0862">Zinc</keyword>
<keyword evidence="5 11" id="KW-0129">CBS domain</keyword>
<dbReference type="FunFam" id="3.40.50.10490:FF:000011">
    <property type="entry name" value="Arabinose 5-phosphate isomerase"/>
    <property type="match status" value="1"/>
</dbReference>
<dbReference type="NCBIfam" id="TIGR00393">
    <property type="entry name" value="kpsF"/>
    <property type="match status" value="1"/>
</dbReference>
<feature type="domain" description="SIS" evidence="13">
    <location>
        <begin position="38"/>
        <end position="181"/>
    </location>
</feature>
<dbReference type="GO" id="GO:0097367">
    <property type="term" value="F:carbohydrate derivative binding"/>
    <property type="evidence" value="ECO:0007669"/>
    <property type="project" value="InterPro"/>
</dbReference>
<gene>
    <name evidence="14" type="primary">kdsD_2</name>
    <name evidence="14" type="ORF">MBHS_03176</name>
</gene>
<dbReference type="InterPro" id="IPR000644">
    <property type="entry name" value="CBS_dom"/>
</dbReference>
<evidence type="ECO:0000256" key="6">
    <source>
        <dbReference type="ARBA" id="ARBA00023235"/>
    </source>
</evidence>
<evidence type="ECO:0000256" key="7">
    <source>
        <dbReference type="ARBA" id="ARBA00060658"/>
    </source>
</evidence>
<dbReference type="FunFam" id="3.10.580.10:FF:000007">
    <property type="entry name" value="Arabinose 5-phosphate isomerase"/>
    <property type="match status" value="1"/>
</dbReference>
<comment type="subunit">
    <text evidence="3">Homotetramer.</text>
</comment>
<dbReference type="InterPro" id="IPR001347">
    <property type="entry name" value="SIS_dom"/>
</dbReference>
<keyword evidence="4" id="KW-0677">Repeat</keyword>
<dbReference type="EC" id="5.3.1.13" evidence="8"/>
<dbReference type="PANTHER" id="PTHR42745">
    <property type="match status" value="1"/>
</dbReference>
<evidence type="ECO:0000256" key="1">
    <source>
        <dbReference type="ARBA" id="ARBA00004756"/>
    </source>
</evidence>
<evidence type="ECO:0000256" key="4">
    <source>
        <dbReference type="ARBA" id="ARBA00022737"/>
    </source>
</evidence>
<feature type="site" description="Catalytically relevant" evidence="10">
    <location>
        <position position="108"/>
    </location>
</feature>